<dbReference type="InterPro" id="IPR015421">
    <property type="entry name" value="PyrdxlP-dep_Trfase_major"/>
</dbReference>
<dbReference type="GO" id="GO:0030170">
    <property type="term" value="F:pyridoxal phosphate binding"/>
    <property type="evidence" value="ECO:0007669"/>
    <property type="project" value="InterPro"/>
</dbReference>
<dbReference type="InterPro" id="IPR011032">
    <property type="entry name" value="GroES-like_sf"/>
</dbReference>
<dbReference type="InterPro" id="IPR036736">
    <property type="entry name" value="ACP-like_sf"/>
</dbReference>
<dbReference type="RefSeq" id="WP_008029178.1">
    <property type="nucleotide sequence ID" value="NZ_ACYY01000006.1"/>
</dbReference>
<dbReference type="CDD" id="cd05195">
    <property type="entry name" value="enoyl_red"/>
    <property type="match status" value="1"/>
</dbReference>
<dbReference type="InterPro" id="IPR015424">
    <property type="entry name" value="PyrdxlP-dep_Trfase"/>
</dbReference>
<dbReference type="Pfam" id="PF00109">
    <property type="entry name" value="ketoacyl-synt"/>
    <property type="match status" value="1"/>
</dbReference>
<dbReference type="Gene3D" id="3.40.640.10">
    <property type="entry name" value="Type I PLP-dependent aspartate aminotransferase-like (Major domain)"/>
    <property type="match status" value="1"/>
</dbReference>
<dbReference type="InterPro" id="IPR032821">
    <property type="entry name" value="PKS_assoc"/>
</dbReference>
<dbReference type="InterPro" id="IPR001227">
    <property type="entry name" value="Ac_transferase_dom_sf"/>
</dbReference>
<dbReference type="InterPro" id="IPR016036">
    <property type="entry name" value="Malonyl_transacylase_ACP-bd"/>
</dbReference>
<dbReference type="GO" id="GO:0031177">
    <property type="term" value="F:phosphopantetheine binding"/>
    <property type="evidence" value="ECO:0007669"/>
    <property type="project" value="InterPro"/>
</dbReference>
<dbReference type="InterPro" id="IPR020841">
    <property type="entry name" value="PKS_Beta-ketoAc_synthase_dom"/>
</dbReference>
<dbReference type="SUPFAM" id="SSF47336">
    <property type="entry name" value="ACP-like"/>
    <property type="match status" value="1"/>
</dbReference>
<gene>
    <name evidence="11" type="ORF">Rsw2DRAFT_1267</name>
</gene>
<dbReference type="SUPFAM" id="SSF51735">
    <property type="entry name" value="NAD(P)-binding Rossmann-fold domains"/>
    <property type="match status" value="4"/>
</dbReference>
<dbReference type="SMART" id="SM00825">
    <property type="entry name" value="PKS_KS"/>
    <property type="match status" value="1"/>
</dbReference>
<dbReference type="InterPro" id="IPR005814">
    <property type="entry name" value="Aminotrans_3"/>
</dbReference>
<dbReference type="GO" id="GO:0005886">
    <property type="term" value="C:plasma membrane"/>
    <property type="evidence" value="ECO:0007669"/>
    <property type="project" value="TreeGrafter"/>
</dbReference>
<dbReference type="Pfam" id="PF13602">
    <property type="entry name" value="ADH_zinc_N_2"/>
    <property type="match status" value="1"/>
</dbReference>
<dbReference type="SUPFAM" id="SSF50129">
    <property type="entry name" value="GroES-like"/>
    <property type="match status" value="1"/>
</dbReference>
<dbReference type="OrthoDB" id="9778690at2"/>
<dbReference type="InterPro" id="IPR014030">
    <property type="entry name" value="Ketoacyl_synth_N"/>
</dbReference>
<dbReference type="PROSITE" id="PS00606">
    <property type="entry name" value="KS3_1"/>
    <property type="match status" value="1"/>
</dbReference>
<dbReference type="Gene3D" id="3.10.129.110">
    <property type="entry name" value="Polyketide synthase dehydratase"/>
    <property type="match status" value="1"/>
</dbReference>
<dbReference type="InterPro" id="IPR020806">
    <property type="entry name" value="PKS_PP-bd"/>
</dbReference>
<keyword evidence="1" id="KW-0596">Phosphopantetheine</keyword>
<evidence type="ECO:0000259" key="8">
    <source>
        <dbReference type="PROSITE" id="PS50075"/>
    </source>
</evidence>
<dbReference type="PANTHER" id="PTHR43775">
    <property type="entry name" value="FATTY ACID SYNTHASE"/>
    <property type="match status" value="1"/>
</dbReference>
<dbReference type="SUPFAM" id="SSF53383">
    <property type="entry name" value="PLP-dependent transferases"/>
    <property type="match status" value="1"/>
</dbReference>
<dbReference type="Gene3D" id="3.40.50.720">
    <property type="entry name" value="NAD(P)-binding Rossmann-like Domain"/>
    <property type="match status" value="4"/>
</dbReference>
<dbReference type="eggNOG" id="COG3321">
    <property type="taxonomic scope" value="Bacteria"/>
</dbReference>
<dbReference type="InterPro" id="IPR013968">
    <property type="entry name" value="PKS_KR"/>
</dbReference>
<dbReference type="Pfam" id="PF00202">
    <property type="entry name" value="Aminotran_3"/>
    <property type="match status" value="1"/>
</dbReference>
<dbReference type="Gene3D" id="3.40.366.10">
    <property type="entry name" value="Malonyl-Coenzyme A Acyl Carrier Protein, domain 2"/>
    <property type="match status" value="1"/>
</dbReference>
<dbReference type="Gene3D" id="3.40.47.10">
    <property type="match status" value="1"/>
</dbReference>
<dbReference type="Pfam" id="PF08659">
    <property type="entry name" value="KR"/>
    <property type="match status" value="1"/>
</dbReference>
<dbReference type="FunFam" id="3.40.50.720:FF:000209">
    <property type="entry name" value="Polyketide synthase Pks12"/>
    <property type="match status" value="1"/>
</dbReference>
<feature type="region of interest" description="N-terminal hotdog fold" evidence="6">
    <location>
        <begin position="880"/>
        <end position="1011"/>
    </location>
</feature>
<dbReference type="PROSITE" id="PS50075">
    <property type="entry name" value="CARRIER"/>
    <property type="match status" value="1"/>
</dbReference>
<dbReference type="InterPro" id="IPR020843">
    <property type="entry name" value="ER"/>
</dbReference>
<evidence type="ECO:0000256" key="5">
    <source>
        <dbReference type="ARBA" id="ARBA00023268"/>
    </source>
</evidence>
<comment type="caution">
    <text evidence="11">The sequence shown here is derived from an EMBL/GenBank/DDBJ whole genome shotgun (WGS) entry which is preliminary data.</text>
</comment>
<feature type="domain" description="Ketosynthase family 3 (KS3)" evidence="9">
    <location>
        <begin position="7"/>
        <end position="426"/>
    </location>
</feature>
<dbReference type="Gene3D" id="1.10.1200.10">
    <property type="entry name" value="ACP-like"/>
    <property type="match status" value="1"/>
</dbReference>
<keyword evidence="12" id="KW-1185">Reference proteome</keyword>
<name>C8RZN9_9RHOB</name>
<dbReference type="PROSITE" id="PS52019">
    <property type="entry name" value="PKS_MFAS_DH"/>
    <property type="match status" value="1"/>
</dbReference>
<evidence type="ECO:0000313" key="11">
    <source>
        <dbReference type="EMBL" id="EEW25836.1"/>
    </source>
</evidence>
<evidence type="ECO:0000256" key="2">
    <source>
        <dbReference type="ARBA" id="ARBA00022553"/>
    </source>
</evidence>
<evidence type="ECO:0000256" key="7">
    <source>
        <dbReference type="SAM" id="MobiDB-lite"/>
    </source>
</evidence>
<keyword evidence="5" id="KW-0511">Multifunctional enzyme</keyword>
<keyword evidence="3" id="KW-0808">Transferase</keyword>
<feature type="region of interest" description="C-terminal hotdog fold" evidence="6">
    <location>
        <begin position="1022"/>
        <end position="1166"/>
    </location>
</feature>
<dbReference type="STRING" id="371731.Rsw2DRAFT_1267"/>
<keyword evidence="4" id="KW-0663">Pyridoxal phosphate</keyword>
<reference evidence="11 12" key="1">
    <citation type="submission" date="2009-08" db="EMBL/GenBank/DDBJ databases">
        <title>The draft genome of Rhodobacter sp. SW2.</title>
        <authorList>
            <consortium name="US DOE Joint Genome Institute (JGI-PGF)"/>
            <person name="Lucas S."/>
            <person name="Copeland A."/>
            <person name="Lapidus A."/>
            <person name="Glavina del Rio T."/>
            <person name="Tice H."/>
            <person name="Bruce D."/>
            <person name="Goodwin L."/>
            <person name="Pitluck S."/>
            <person name="Larimer F."/>
            <person name="Land M.L."/>
            <person name="Hauser L."/>
            <person name="Emerson D."/>
        </authorList>
    </citation>
    <scope>NUCLEOTIDE SEQUENCE [LARGE SCALE GENOMIC DNA]</scope>
    <source>
        <strain evidence="11 12">SW2</strain>
    </source>
</reference>
<dbReference type="SMART" id="SM00822">
    <property type="entry name" value="PKS_KR"/>
    <property type="match status" value="1"/>
</dbReference>
<evidence type="ECO:0000256" key="1">
    <source>
        <dbReference type="ARBA" id="ARBA00022450"/>
    </source>
</evidence>
<evidence type="ECO:0000313" key="12">
    <source>
        <dbReference type="Proteomes" id="UP000010121"/>
    </source>
</evidence>
<dbReference type="GO" id="GO:0016491">
    <property type="term" value="F:oxidoreductase activity"/>
    <property type="evidence" value="ECO:0007669"/>
    <property type="project" value="InterPro"/>
</dbReference>
<dbReference type="Proteomes" id="UP000010121">
    <property type="component" value="Unassembled WGS sequence"/>
</dbReference>
<dbReference type="InterPro" id="IPR009081">
    <property type="entry name" value="PP-bd_ACP"/>
</dbReference>
<dbReference type="InterPro" id="IPR015422">
    <property type="entry name" value="PyrdxlP-dep_Trfase_small"/>
</dbReference>
<protein>
    <submittedName>
        <fullName evidence="11">KR domain protein</fullName>
    </submittedName>
</protein>
<dbReference type="InterPro" id="IPR042104">
    <property type="entry name" value="PKS_dehydratase_sf"/>
</dbReference>
<dbReference type="Pfam" id="PF00698">
    <property type="entry name" value="Acyl_transf_1"/>
    <property type="match status" value="1"/>
</dbReference>
<dbReference type="SUPFAM" id="SSF55048">
    <property type="entry name" value="Probable ACP-binding domain of malonyl-CoA ACP transacylase"/>
    <property type="match status" value="1"/>
</dbReference>
<dbReference type="SMART" id="SM00826">
    <property type="entry name" value="PKS_DH"/>
    <property type="match status" value="1"/>
</dbReference>
<dbReference type="InterPro" id="IPR016035">
    <property type="entry name" value="Acyl_Trfase/lysoPLipase"/>
</dbReference>
<dbReference type="Pfam" id="PF08240">
    <property type="entry name" value="ADH_N"/>
    <property type="match status" value="1"/>
</dbReference>
<feature type="region of interest" description="Disordered" evidence="7">
    <location>
        <begin position="868"/>
        <end position="897"/>
    </location>
</feature>
<feature type="domain" description="Carrier" evidence="8">
    <location>
        <begin position="1954"/>
        <end position="2031"/>
    </location>
</feature>
<dbReference type="InterPro" id="IPR016039">
    <property type="entry name" value="Thiolase-like"/>
</dbReference>
<feature type="compositionally biased region" description="Low complexity" evidence="7">
    <location>
        <begin position="2042"/>
        <end position="2052"/>
    </location>
</feature>
<dbReference type="InterPro" id="IPR050091">
    <property type="entry name" value="PKS_NRPS_Biosynth_Enz"/>
</dbReference>
<dbReference type="Gene3D" id="3.90.1150.10">
    <property type="entry name" value="Aspartate Aminotransferase, domain 1"/>
    <property type="match status" value="1"/>
</dbReference>
<evidence type="ECO:0000256" key="4">
    <source>
        <dbReference type="ARBA" id="ARBA00022898"/>
    </source>
</evidence>
<evidence type="ECO:0000256" key="3">
    <source>
        <dbReference type="ARBA" id="ARBA00022679"/>
    </source>
</evidence>
<feature type="compositionally biased region" description="Low complexity" evidence="7">
    <location>
        <begin position="875"/>
        <end position="886"/>
    </location>
</feature>
<dbReference type="PANTHER" id="PTHR43775:SF37">
    <property type="entry name" value="SI:DKEY-61P9.11"/>
    <property type="match status" value="1"/>
</dbReference>
<dbReference type="Gene3D" id="3.90.180.10">
    <property type="entry name" value="Medium-chain alcohol dehydrogenases, catalytic domain"/>
    <property type="match status" value="1"/>
</dbReference>
<sequence length="2893" mass="298931">MGRGFGIDKIAIVAMACRLPGADSPEAAWALLAQGRHAITESPPERWATRQKIALETGSRVHNYPKWGGFLDGIDQFDPGFFGMSLREARLVDPQQRLLLQTAWSALENTGHDPRALKGSRTGVFVGISTSDYMQRQLLDGEVLRIDAYSGLGSAQSIAANRLSHFFDFHGPSMAVDTACSSALVALHLARQSLARGECDLALVGGVNAILSPLSTISFSKARMLAADGRCKSFSQAADGYVRSEGCVMLVLARETDARRAGSRVQALLRGSAVNQDGASLSITTPTVAAQQAVMQAALADAGLPPDAVDLIEAHGTGTRIGDATELAALSAVYGAAPVVVGSAKPNFGHLEAASGLVGVLKAVLSLRHAAVPALPGLTDPILPPEGAALHLALKATPLNRPDRPLRAGVSSFGFGGTNAHVILEAVAPRPAKALEMGVFPVSSHAAQLLRDTAADYAALLRTNPALPAATLAASAARSRSGHPLRAAIAFTDRDSLLAGLDRLATMPDVPAAPTGGVGFCFAGQGAQFPGMCAALLDQDAGFRASIAACDAVIRQTAGWSLTRLLTEADPGIDDTALAQPALFAVELALARRWIAVGVRPDVVLGHSLGEIVAACIAGVMSDQTALRLVLARGRLMAQAPGTGAMLSLTGDPQQLAEVLEQVGAAADAPEVAGRNTARNVTLSGCANALAGVQHLAETSGLRARPLAVSHAFHSRLMQPMLDDFRSEIAGLEFHPAQIPLISTVTGAEIAAGQVPGADHWVQQVRAPVLFRAATEALVARGIATCIEIAPQPQLTPWLREAGLTVIPALPRGRADAAGLQSGLTAVWKRGLPVDLCPAGAADLPDLPPYRFARSRVWFEPFQPGPGIELRPNAVTPEPVPETGPESGRESGPESGPEYATVLLRQPLTDPALLALLAQHRVAGRAVLPAAFYLDLLAAGARRLCPGDLDLRDIRFPAMLPLAEAQTGTLVVQGLRSGERDWALTLSAVPGDGGAPKLLAQARLLEDPAALPQPLPLPESLPHSLSGAALYTQLADSGLDYGPAFRGLSHADFCPGQARATVTSPGDWPRHVIDPAQLDAALHALAPALRAAEGEAAEGLWVPVSIARLQLSGSLPNAAAVRLALQPGPHFPDLKAFDLTLEDASGRVGLALGGLSIRRLDMGHAAATTGPLFATELLPLPPLVEPEGWNTGWWLLPLAGQALATTLAPLLQAPGIGADMPDPPPRIVALLADAAEMAGQGPDLLADLATHARRLLATTPRPHLLLILRTATPGPEAEALRAALRVIRNEAPDLSCVGLVLPADADPEAIRQALASAATRRDEPDQVLQGRTLAAPRLTPLALPQTGWRPGPARGDSRRLIAGPRGGIANLSLQPADAPTPGPGEVLIAVQAAGLNFRDVLKSLRLYPNRPGMPLWLGDECAGRIVALGAGVTDLALGDAVLAVASSAFSTHALARATAVVPMPAGLSMVDAATIPIAFTTACHALVDLGRLAAGDTVLIHAAAGGVGLAAVQIAHAFGAQVIATASAEKQAFLRGLGVLAVGNSRDLSFVETVRAATQGRGVDIVLNSLSGAAIPASLGLLAPFGRFIEIGKRDIVEDSPLPMRGFHASVSLHALDMELLFALRPAEGQRLLRAVLAAFADGRLHALPHSDFALENAAEAFQHMAQARNIGKVVLTVGPAPIAAPGGIAAALVSGGFGAIGLGLVQHLAAHGVRGFVLLGRSAPSAAAKAQIAALRAGGATVICAAVDVSDAAALRAVIAQADEAGLQVRHVLHAAGVLADALLAEVTPAAIAKVWAPKVGGALALEAATQGLTLDSFVCLGSVASLLGSPGQMAYAAANAAMAAICARRQAQGLAGQALVLGPWQSGMALQDDATLARMTRLGLRPLLPEDGLAQVLKAMALPGPVVVARFAAGESTPLASLAICRGLYGAAKPRARHAPLLAEVMALDPAARVPALAQALAQRLARVMGQGVETLALEAPLEALGFDSLAGLEFGMSVEEDLGLRFPMDAIGAATTLNDLAALLLAAAETAGPGAIAAPAAEPAADPGLNPLPLADRPETLLPQMPEPATDGPPQLRPDIAARLSALKLDAVYDRALGTRLWGRIDGQHREVIDFVAGYGSCLFGHNHPSLVAVLQQGLTAQHPTHAQGAHPAAGEALARGLAVELGGGTQAFTTLLASTGAEVVEAALKHAWAEQRRRLHGHPAAAQVRPVFLAVEGSYHGKTLGALALSDFRLAPIKAGAFRVRLLPRNDPDALRAMLAEETLQTADGPLSQVTAIFAEPVQGEGGVWPLDAAFLQEMRRLADENGFPLVFDEIQCGFWRCGGLSAAPVLGDYHLFGKSLGGGLAKISALLIRSERYVDGFGIVQSSTFGEDAPSSMVALAALRLGQGETAGRVQRAGEMLRSKLEMLQARHPDVVADIRGVGLMQAVQLADLSAKPGLIGQASQHQGLGQLVCSHLLLRHGIRVATSLSAPDTLRLQPAAYVTEAEIDRLIAALDGAFAALQHGDGAYLASHLLQRNEWLECSISWPAPAPLQPAIADPDTPRVAFLSHFADPASLRRWDASWARLSDAACEALVARLAPIVPPTLSAVQKLVSASGAAVEMHLLTLLATSLMIETAMRQGRTAPILNQMQQALEMAEASGCRTAGLGGFLSIVSRNGTRLHSNVGLTTGNALTIAAGVAAVQAAIARHLPGQALRLGVVGAAGNIGSSYLRRLAVQLDDMVLVGRAGSLPRLQAMAATLRADAAAAGRAAPKIELAESLGPLRACNVIVTATNTSTPILFADSLGPGPVVVVDLSVPGDVSPDLAARRPDALVIEGGRIALPPGNACDLALFGLPPNQLYACMAETALLGLEHHPGSFALGEVRMAQIDTISAAAVRHGFGFGDAT</sequence>
<dbReference type="SUPFAM" id="SSF53901">
    <property type="entry name" value="Thiolase-like"/>
    <property type="match status" value="1"/>
</dbReference>
<organism evidence="11 12">
    <name type="scientific">Rhodobacter ferrooxidans</name>
    <dbReference type="NCBI Taxonomy" id="371731"/>
    <lineage>
        <taxon>Bacteria</taxon>
        <taxon>Pseudomonadati</taxon>
        <taxon>Pseudomonadota</taxon>
        <taxon>Alphaproteobacteria</taxon>
        <taxon>Rhodobacterales</taxon>
        <taxon>Rhodobacter group</taxon>
        <taxon>Rhodobacter</taxon>
    </lineage>
</organism>
<dbReference type="EMBL" id="ACYY01000006">
    <property type="protein sequence ID" value="EEW25836.1"/>
    <property type="molecule type" value="Genomic_DNA"/>
</dbReference>
<proteinExistence type="predicted"/>
<dbReference type="GO" id="GO:0004312">
    <property type="term" value="F:fatty acid synthase activity"/>
    <property type="evidence" value="ECO:0007669"/>
    <property type="project" value="TreeGrafter"/>
</dbReference>
<feature type="region of interest" description="Disordered" evidence="7">
    <location>
        <begin position="2042"/>
        <end position="2078"/>
    </location>
</feature>
<feature type="active site" description="Proton acceptor; for dehydratase activity" evidence="6">
    <location>
        <position position="920"/>
    </location>
</feature>
<keyword evidence="2" id="KW-0597">Phosphoprotein</keyword>
<dbReference type="GO" id="GO:0071770">
    <property type="term" value="P:DIM/DIP cell wall layer assembly"/>
    <property type="evidence" value="ECO:0007669"/>
    <property type="project" value="TreeGrafter"/>
</dbReference>
<dbReference type="Pfam" id="PF02801">
    <property type="entry name" value="Ketoacyl-synt_C"/>
    <property type="match status" value="1"/>
</dbReference>
<dbReference type="Pfam" id="PF21089">
    <property type="entry name" value="PKS_DH_N"/>
    <property type="match status" value="1"/>
</dbReference>
<dbReference type="PROSITE" id="PS52004">
    <property type="entry name" value="KS3_2"/>
    <property type="match status" value="1"/>
</dbReference>
<accession>C8RZN9</accession>
<dbReference type="Gene3D" id="3.30.70.3290">
    <property type="match status" value="1"/>
</dbReference>
<dbReference type="Pfam" id="PF16197">
    <property type="entry name" value="KAsynt_C_assoc"/>
    <property type="match status" value="1"/>
</dbReference>
<dbReference type="GO" id="GO:0005737">
    <property type="term" value="C:cytoplasm"/>
    <property type="evidence" value="ECO:0007669"/>
    <property type="project" value="TreeGrafter"/>
</dbReference>
<dbReference type="SUPFAM" id="SSF52151">
    <property type="entry name" value="FabD/lysophospholipase-like"/>
    <property type="match status" value="1"/>
</dbReference>
<evidence type="ECO:0000259" key="10">
    <source>
        <dbReference type="PROSITE" id="PS52019"/>
    </source>
</evidence>
<dbReference type="InterPro" id="IPR049900">
    <property type="entry name" value="PKS_mFAS_DH"/>
</dbReference>
<dbReference type="GO" id="GO:0008483">
    <property type="term" value="F:transaminase activity"/>
    <property type="evidence" value="ECO:0007669"/>
    <property type="project" value="InterPro"/>
</dbReference>
<dbReference type="InterPro" id="IPR049551">
    <property type="entry name" value="PKS_DH_C"/>
</dbReference>
<dbReference type="Pfam" id="PF00550">
    <property type="entry name" value="PP-binding"/>
    <property type="match status" value="1"/>
</dbReference>
<dbReference type="GO" id="GO:0004315">
    <property type="term" value="F:3-oxoacyl-[acyl-carrier-protein] synthase activity"/>
    <property type="evidence" value="ECO:0007669"/>
    <property type="project" value="InterPro"/>
</dbReference>
<evidence type="ECO:0000259" key="9">
    <source>
        <dbReference type="PROSITE" id="PS52004"/>
    </source>
</evidence>
<dbReference type="SMART" id="SM00827">
    <property type="entry name" value="PKS_AT"/>
    <property type="match status" value="1"/>
</dbReference>
<dbReference type="InterPro" id="IPR057326">
    <property type="entry name" value="KR_dom"/>
</dbReference>
<dbReference type="InterPro" id="IPR036291">
    <property type="entry name" value="NAD(P)-bd_dom_sf"/>
</dbReference>
<dbReference type="Pfam" id="PF14765">
    <property type="entry name" value="PS-DH"/>
    <property type="match status" value="1"/>
</dbReference>
<dbReference type="CDD" id="cd00833">
    <property type="entry name" value="PKS"/>
    <property type="match status" value="1"/>
</dbReference>
<dbReference type="InterPro" id="IPR049552">
    <property type="entry name" value="PKS_DH_N"/>
</dbReference>
<evidence type="ECO:0000256" key="6">
    <source>
        <dbReference type="PROSITE-ProRule" id="PRU01363"/>
    </source>
</evidence>
<dbReference type="InterPro" id="IPR014043">
    <property type="entry name" value="Acyl_transferase_dom"/>
</dbReference>
<feature type="domain" description="PKS/mFAS DH" evidence="10">
    <location>
        <begin position="880"/>
        <end position="1166"/>
    </location>
</feature>
<dbReference type="InterPro" id="IPR018201">
    <property type="entry name" value="Ketoacyl_synth_AS"/>
</dbReference>
<dbReference type="InterPro" id="IPR020807">
    <property type="entry name" value="PKS_DH"/>
</dbReference>
<dbReference type="GO" id="GO:0006633">
    <property type="term" value="P:fatty acid biosynthetic process"/>
    <property type="evidence" value="ECO:0007669"/>
    <property type="project" value="InterPro"/>
</dbReference>
<dbReference type="InterPro" id="IPR013154">
    <property type="entry name" value="ADH-like_N"/>
</dbReference>
<feature type="active site" description="Proton donor; for dehydratase activity" evidence="6">
    <location>
        <position position="1079"/>
    </location>
</feature>
<dbReference type="SMART" id="SM00829">
    <property type="entry name" value="PKS_ER"/>
    <property type="match status" value="1"/>
</dbReference>
<dbReference type="SMART" id="SM00823">
    <property type="entry name" value="PKS_PP"/>
    <property type="match status" value="1"/>
</dbReference>
<dbReference type="InterPro" id="IPR014031">
    <property type="entry name" value="Ketoacyl_synth_C"/>
</dbReference>